<reference evidence="1 2" key="2">
    <citation type="journal article" date="2022" name="Mol. Ecol. Resour.">
        <title>The genomes of chicory, endive, great burdock and yacon provide insights into Asteraceae paleo-polyploidization history and plant inulin production.</title>
        <authorList>
            <person name="Fan W."/>
            <person name="Wang S."/>
            <person name="Wang H."/>
            <person name="Wang A."/>
            <person name="Jiang F."/>
            <person name="Liu H."/>
            <person name="Zhao H."/>
            <person name="Xu D."/>
            <person name="Zhang Y."/>
        </authorList>
    </citation>
    <scope>NUCLEOTIDE SEQUENCE [LARGE SCALE GENOMIC DNA]</scope>
    <source>
        <strain evidence="2">cv. Yunnan</strain>
        <tissue evidence="1">Leaves</tissue>
    </source>
</reference>
<dbReference type="Proteomes" id="UP001056120">
    <property type="component" value="Linkage Group LG09"/>
</dbReference>
<evidence type="ECO:0000313" key="1">
    <source>
        <dbReference type="EMBL" id="KAI3805113.1"/>
    </source>
</evidence>
<gene>
    <name evidence="1" type="ORF">L1987_27174</name>
</gene>
<name>A0ACB9IC18_9ASTR</name>
<comment type="caution">
    <text evidence="1">The sequence shown here is derived from an EMBL/GenBank/DDBJ whole genome shotgun (WGS) entry which is preliminary data.</text>
</comment>
<organism evidence="1 2">
    <name type="scientific">Smallanthus sonchifolius</name>
    <dbReference type="NCBI Taxonomy" id="185202"/>
    <lineage>
        <taxon>Eukaryota</taxon>
        <taxon>Viridiplantae</taxon>
        <taxon>Streptophyta</taxon>
        <taxon>Embryophyta</taxon>
        <taxon>Tracheophyta</taxon>
        <taxon>Spermatophyta</taxon>
        <taxon>Magnoliopsida</taxon>
        <taxon>eudicotyledons</taxon>
        <taxon>Gunneridae</taxon>
        <taxon>Pentapetalae</taxon>
        <taxon>asterids</taxon>
        <taxon>campanulids</taxon>
        <taxon>Asterales</taxon>
        <taxon>Asteraceae</taxon>
        <taxon>Asteroideae</taxon>
        <taxon>Heliantheae alliance</taxon>
        <taxon>Millerieae</taxon>
        <taxon>Smallanthus</taxon>
    </lineage>
</organism>
<sequence>MPRWTLGHLRNAAPPILFCDTVLITEGFIKMVNVAKICNVVHGLKPVLMMVAVQTAFAGVNVLYKLAANDGMILPILVAYRFLFSTAFIVPLAILVERKKRPKLTWMILLQAFCCGLFGGSLAQNFYIKALSLTSATFVAATTNLIPAFTFLLAACFGMERLGWKTTPGVAKIMGTALGVGGAMLLTFYKGVDLHLWKTNVNLLNGQHHSSHVQYSSNRAMGSLLAIGSCISYSIWLIIQTNMVKTYPCPYSVTALTSIMGAVQAVAFGLCTERHWGDWKLGWNVRLLTVAYTGMLASGLMFTFVTWCVQMRGPLFVSAFNPLMLVLVALAGSLILNESIHLGSLLGAILIIFGLYGVLWGKGKEVKKVAQLCPIKEPRIGTGDGAIDGESERSSLEVVGDGDSKHSSVRSGNSELRRIEVVRTQDHAGGYSGIRATLSDSGLTENADEDYEMKLCSMAGESRILRGGGGDYDCRPKGIRILNPDQGHIGGSTTAVAKDIGSQVTGKGKEKVVARGMSLLSINNRGKPGKSKLKNIWKVSTWTPDVKEKKPVGRSTKKDGSQILLLS</sequence>
<reference evidence="2" key="1">
    <citation type="journal article" date="2022" name="Mol. Ecol. Resour.">
        <title>The genomes of chicory, endive, great burdock and yacon provide insights into Asteraceae palaeo-polyploidization history and plant inulin production.</title>
        <authorList>
            <person name="Fan W."/>
            <person name="Wang S."/>
            <person name="Wang H."/>
            <person name="Wang A."/>
            <person name="Jiang F."/>
            <person name="Liu H."/>
            <person name="Zhao H."/>
            <person name="Xu D."/>
            <person name="Zhang Y."/>
        </authorList>
    </citation>
    <scope>NUCLEOTIDE SEQUENCE [LARGE SCALE GENOMIC DNA]</scope>
    <source>
        <strain evidence="2">cv. Yunnan</strain>
    </source>
</reference>
<dbReference type="EMBL" id="CM042026">
    <property type="protein sequence ID" value="KAI3805113.1"/>
    <property type="molecule type" value="Genomic_DNA"/>
</dbReference>
<proteinExistence type="predicted"/>
<protein>
    <submittedName>
        <fullName evidence="1">Uncharacterized protein</fullName>
    </submittedName>
</protein>
<evidence type="ECO:0000313" key="2">
    <source>
        <dbReference type="Proteomes" id="UP001056120"/>
    </source>
</evidence>
<accession>A0ACB9IC18</accession>
<keyword evidence="2" id="KW-1185">Reference proteome</keyword>